<accession>A0A072NEH1</accession>
<proteinExistence type="inferred from homology"/>
<dbReference type="NCBIfam" id="NF003700">
    <property type="entry name" value="PRK05313.1"/>
    <property type="match status" value="1"/>
</dbReference>
<gene>
    <name evidence="2" type="ORF">M670_04845</name>
</gene>
<dbReference type="Pfam" id="PF05167">
    <property type="entry name" value="DUF711"/>
    <property type="match status" value="1"/>
</dbReference>
<evidence type="ECO:0000313" key="2">
    <source>
        <dbReference type="EMBL" id="KEF35956.1"/>
    </source>
</evidence>
<dbReference type="Proteomes" id="UP000027936">
    <property type="component" value="Unassembled WGS sequence"/>
</dbReference>
<name>A0A072NEH1_SCHAZ</name>
<comment type="subunit">
    <text evidence="1">Homodimer.</text>
</comment>
<comment type="caution">
    <text evidence="2">The sequence shown here is derived from an EMBL/GenBank/DDBJ whole genome shotgun (WGS) entry which is preliminary data.</text>
</comment>
<dbReference type="PANTHER" id="PTHR37560">
    <property type="entry name" value="UPF0210 PROTEIN SPR0218"/>
    <property type="match status" value="1"/>
</dbReference>
<dbReference type="SUPFAM" id="SSF51998">
    <property type="entry name" value="PFL-like glycyl radical enzymes"/>
    <property type="match status" value="1"/>
</dbReference>
<dbReference type="CDD" id="cd08025">
    <property type="entry name" value="RNR_PFL_like_DUF711"/>
    <property type="match status" value="1"/>
</dbReference>
<organism evidence="2 3">
    <name type="scientific">Schinkia azotoformans MEV2011</name>
    <dbReference type="NCBI Taxonomy" id="1348973"/>
    <lineage>
        <taxon>Bacteria</taxon>
        <taxon>Bacillati</taxon>
        <taxon>Bacillota</taxon>
        <taxon>Bacilli</taxon>
        <taxon>Bacillales</taxon>
        <taxon>Bacillaceae</taxon>
        <taxon>Calidifontibacillus/Schinkia group</taxon>
        <taxon>Schinkia</taxon>
    </lineage>
</organism>
<dbReference type="InterPro" id="IPR007841">
    <property type="entry name" value="UPF0210"/>
</dbReference>
<sequence length="455" mass="47994">MKMNIAIDEMIETIRMVQMENLDIRTVTMGISLKDCADSDFDKMNKKVFDKITTHAARLREVAEEVSREFGIPIINKRISITPIAELLGNATVNQAVELAKTLDKAAHQLGVDFIGGYSALVHKGITKGDQTLLDALPEALTVTERVCSSISVATTRTGINMDAVRQMGNIIKEAAERTKDRNGLACAKLVVFCNPVEDNPFMAGAFHGAGEGEVVINVGVSGPGVVLNALKRYPEADLGQVSDVIKRTAFKITRAGELIGRVVAERLNVPFGIMDLSLAPTNALNDSVAEILEEIGLERVGTHGTIAALALMNDAVKKGGAMASSYVGGLSGAFIPVSEDNGMIKGIVDGALSLSKLEAMTCVCSVGLDMIAISGDASPETIAAMIADEAAIGMINKKTTAVRVIPVPGKAEGEMVEFGGLLGRAPVIGVNAFSSEKLIKRGGRIPAPLQALIN</sequence>
<dbReference type="Gene3D" id="3.20.70.20">
    <property type="match status" value="1"/>
</dbReference>
<dbReference type="HAMAP" id="MF_01221">
    <property type="entry name" value="UPF0210"/>
    <property type="match status" value="1"/>
</dbReference>
<dbReference type="PANTHER" id="PTHR37560:SF1">
    <property type="entry name" value="UPF0210 PROTEIN MJ1665"/>
    <property type="match status" value="1"/>
</dbReference>
<reference evidence="2 3" key="1">
    <citation type="submission" date="2014-04" db="EMBL/GenBank/DDBJ databases">
        <title>Draft genome sequence of Bacillus azotoformans MEV2011, a (co-) denitrifying strain unable to grow in the presence of oxygen.</title>
        <authorList>
            <person name="Nielsen M."/>
            <person name="Schreiber L."/>
            <person name="Finster K."/>
            <person name="Schramm A."/>
        </authorList>
    </citation>
    <scope>NUCLEOTIDE SEQUENCE [LARGE SCALE GENOMIC DNA]</scope>
    <source>
        <strain evidence="2 3">MEV2011</strain>
    </source>
</reference>
<comment type="similarity">
    <text evidence="1">Belongs to the UPF0210 family.</text>
</comment>
<dbReference type="EMBL" id="JJRY01000040">
    <property type="protein sequence ID" value="KEF35956.1"/>
    <property type="molecule type" value="Genomic_DNA"/>
</dbReference>
<evidence type="ECO:0000256" key="1">
    <source>
        <dbReference type="HAMAP-Rule" id="MF_01221"/>
    </source>
</evidence>
<protein>
    <recommendedName>
        <fullName evidence="1">UPF0210 protein M670_04845</fullName>
    </recommendedName>
</protein>
<dbReference type="PATRIC" id="fig|1348973.3.peg.4716"/>
<evidence type="ECO:0000313" key="3">
    <source>
        <dbReference type="Proteomes" id="UP000027936"/>
    </source>
</evidence>
<dbReference type="AlphaFoldDB" id="A0A072NEH1"/>